<keyword evidence="1" id="KW-0436">Ligase</keyword>
<dbReference type="GO" id="GO:0036064">
    <property type="term" value="C:ciliary basal body"/>
    <property type="evidence" value="ECO:0007669"/>
    <property type="project" value="TreeGrafter"/>
</dbReference>
<dbReference type="Pfam" id="PF03133">
    <property type="entry name" value="TTL"/>
    <property type="match status" value="1"/>
</dbReference>
<comment type="caution">
    <text evidence="5">The sequence shown here is derived from an EMBL/GenBank/DDBJ whole genome shotgun (WGS) entry which is preliminary data.</text>
</comment>
<dbReference type="EMBL" id="JAAKFY010000012">
    <property type="protein sequence ID" value="KAF3849331.1"/>
    <property type="molecule type" value="Genomic_DNA"/>
</dbReference>
<keyword evidence="3" id="KW-0067">ATP-binding</keyword>
<protein>
    <recommendedName>
        <fullName evidence="7">Tubulin tyrosine ligase-like family, member 11</fullName>
    </recommendedName>
</protein>
<evidence type="ECO:0008006" key="7">
    <source>
        <dbReference type="Google" id="ProtNLM"/>
    </source>
</evidence>
<dbReference type="InterPro" id="IPR004344">
    <property type="entry name" value="TTL/TTLL_fam"/>
</dbReference>
<dbReference type="GO" id="GO:0070740">
    <property type="term" value="F:tubulin-glutamic acid ligase activity"/>
    <property type="evidence" value="ECO:0007669"/>
    <property type="project" value="TreeGrafter"/>
</dbReference>
<dbReference type="GO" id="GO:0015631">
    <property type="term" value="F:tubulin binding"/>
    <property type="evidence" value="ECO:0007669"/>
    <property type="project" value="TreeGrafter"/>
</dbReference>
<dbReference type="AlphaFoldDB" id="A0A7J5YK54"/>
<sequence>MKSFGVDAEKQGVDAEEEEEQVAVSSPASITIAGRDVSNTFKHRGKNRIKMGKDDKNICGKHSLDVSLHGGRNVNKLGLERTLHIKGTGKILQGKNNENNGVSMHPSKNIQEARREDGFKLARKRRPVTVDTSKAKTSLEALKLSIRQLKWKEFPLGRRAPCDIYWHGVSFHDNENIVSGQIRMVKENDASVNPTFIVKPDGGSQGDGIYLIRDPSDLKLMVGSQAKQAVVQEYIQRPLLIDKLKFDIRLYVLLKSLEPLEIYIAKEGLTRFCTEPYQEPSQKNLSHVFMHLTNYSLNVHSGNFVHSNSQSTGSKRSLSSVLYRLAAKGVDIKKVWSDIIALVIKTTIAVVPELRVYYQAEIPPGKPGPTCFQILGFDILLMKNLKPVLLEVNSNPSMRIEHEQEVRVKVIFSICHSFVICLWHQEFLNMFPVRSTKSSNLRAGGLDHGEEIPMEAEPQDRSPDEGACPLCVYPKYSKQFNYLRLVERIAALFIRFLGVKGNMRLGPTAFRTFIRTCKLSNSNFSMASVDILYIDITRRWSGAMADSREAGMGLQAFVEAFFYLAGRRFKSQPLREQVASLLELCEAQLETPPPGGEERRSVSCSRALPRSIRTQTLPHPQLSSPGPLRRAASQDYRLHQRLKPRSLRANLEN</sequence>
<name>A0A7J5YK54_DISMA</name>
<gene>
    <name evidence="5" type="ORF">F7725_015828</name>
</gene>
<dbReference type="Gene3D" id="3.30.470.20">
    <property type="entry name" value="ATP-grasp fold, B domain"/>
    <property type="match status" value="1"/>
</dbReference>
<dbReference type="Proteomes" id="UP000518266">
    <property type="component" value="Unassembled WGS sequence"/>
</dbReference>
<evidence type="ECO:0000313" key="6">
    <source>
        <dbReference type="Proteomes" id="UP000518266"/>
    </source>
</evidence>
<proteinExistence type="predicted"/>
<evidence type="ECO:0000256" key="4">
    <source>
        <dbReference type="SAM" id="MobiDB-lite"/>
    </source>
</evidence>
<evidence type="ECO:0000256" key="2">
    <source>
        <dbReference type="ARBA" id="ARBA00022741"/>
    </source>
</evidence>
<dbReference type="PANTHER" id="PTHR12241:SF154">
    <property type="entry name" value="TUBULIN POLYGLUTAMYLASE TTLL11"/>
    <property type="match status" value="1"/>
</dbReference>
<evidence type="ECO:0000256" key="3">
    <source>
        <dbReference type="ARBA" id="ARBA00022840"/>
    </source>
</evidence>
<dbReference type="GO" id="GO:0005524">
    <property type="term" value="F:ATP binding"/>
    <property type="evidence" value="ECO:0007669"/>
    <property type="project" value="UniProtKB-KW"/>
</dbReference>
<keyword evidence="6" id="KW-1185">Reference proteome</keyword>
<evidence type="ECO:0000256" key="1">
    <source>
        <dbReference type="ARBA" id="ARBA00022598"/>
    </source>
</evidence>
<feature type="region of interest" description="Disordered" evidence="4">
    <location>
        <begin position="1"/>
        <end position="26"/>
    </location>
</feature>
<dbReference type="PROSITE" id="PS51221">
    <property type="entry name" value="TTL"/>
    <property type="match status" value="1"/>
</dbReference>
<evidence type="ECO:0000313" key="5">
    <source>
        <dbReference type="EMBL" id="KAF3849331.1"/>
    </source>
</evidence>
<accession>A0A7J5YK54</accession>
<organism evidence="5 6">
    <name type="scientific">Dissostichus mawsoni</name>
    <name type="common">Antarctic cod</name>
    <dbReference type="NCBI Taxonomy" id="36200"/>
    <lineage>
        <taxon>Eukaryota</taxon>
        <taxon>Metazoa</taxon>
        <taxon>Chordata</taxon>
        <taxon>Craniata</taxon>
        <taxon>Vertebrata</taxon>
        <taxon>Euteleostomi</taxon>
        <taxon>Actinopterygii</taxon>
        <taxon>Neopterygii</taxon>
        <taxon>Teleostei</taxon>
        <taxon>Neoteleostei</taxon>
        <taxon>Acanthomorphata</taxon>
        <taxon>Eupercaria</taxon>
        <taxon>Perciformes</taxon>
        <taxon>Notothenioidei</taxon>
        <taxon>Nototheniidae</taxon>
        <taxon>Dissostichus</taxon>
    </lineage>
</organism>
<dbReference type="SUPFAM" id="SSF56059">
    <property type="entry name" value="Glutathione synthetase ATP-binding domain-like"/>
    <property type="match status" value="1"/>
</dbReference>
<reference evidence="5 6" key="1">
    <citation type="submission" date="2020-03" db="EMBL/GenBank/DDBJ databases">
        <title>Dissostichus mawsoni Genome sequencing and assembly.</title>
        <authorList>
            <person name="Park H."/>
        </authorList>
    </citation>
    <scope>NUCLEOTIDE SEQUENCE [LARGE SCALE GENOMIC DNA]</scope>
    <source>
        <strain evidence="5">DM0001</strain>
        <tissue evidence="5">Muscle</tissue>
    </source>
</reference>
<dbReference type="GO" id="GO:0000226">
    <property type="term" value="P:microtubule cytoskeleton organization"/>
    <property type="evidence" value="ECO:0007669"/>
    <property type="project" value="TreeGrafter"/>
</dbReference>
<dbReference type="PANTHER" id="PTHR12241">
    <property type="entry name" value="TUBULIN POLYGLUTAMYLASE"/>
    <property type="match status" value="1"/>
</dbReference>
<dbReference type="OrthoDB" id="202825at2759"/>
<keyword evidence="2" id="KW-0547">Nucleotide-binding</keyword>